<sequence>MEGRSAGGELPEQFFRSQALAFLGGAAVLVHCQGAPSHLISSGPRTSACSQRIRGGPRPLGMAKGIFGYGASWTFPVGLCHRLAPSVDSVSAPVFFSSTSILLLGW</sequence>
<dbReference type="EMBL" id="CM009751">
    <property type="protein sequence ID" value="PUZ67896.1"/>
    <property type="molecule type" value="Genomic_DNA"/>
</dbReference>
<name>A0A2T7EJ78_9POAL</name>
<accession>A0A2T7EJ78</accession>
<gene>
    <name evidence="1" type="ORF">GQ55_3G471100</name>
</gene>
<protein>
    <submittedName>
        <fullName evidence="1">Uncharacterized protein</fullName>
    </submittedName>
</protein>
<dbReference type="AlphaFoldDB" id="A0A2T7EJ78"/>
<dbReference type="Proteomes" id="UP000244336">
    <property type="component" value="Chromosome 3"/>
</dbReference>
<dbReference type="Gramene" id="PUZ67896">
    <property type="protein sequence ID" value="PUZ67896"/>
    <property type="gene ID" value="GQ55_3G471100"/>
</dbReference>
<proteinExistence type="predicted"/>
<evidence type="ECO:0000313" key="1">
    <source>
        <dbReference type="EMBL" id="PUZ67896.1"/>
    </source>
</evidence>
<reference evidence="1 2" key="1">
    <citation type="submission" date="2018-04" db="EMBL/GenBank/DDBJ databases">
        <title>WGS assembly of Panicum hallii var. hallii HAL2.</title>
        <authorList>
            <person name="Lovell J."/>
            <person name="Jenkins J."/>
            <person name="Lowry D."/>
            <person name="Mamidi S."/>
            <person name="Sreedasyam A."/>
            <person name="Weng X."/>
            <person name="Barry K."/>
            <person name="Bonette J."/>
            <person name="Campitelli B."/>
            <person name="Daum C."/>
            <person name="Gordon S."/>
            <person name="Gould B."/>
            <person name="Lipzen A."/>
            <person name="MacQueen A."/>
            <person name="Palacio-Mejia J."/>
            <person name="Plott C."/>
            <person name="Shakirov E."/>
            <person name="Shu S."/>
            <person name="Yoshinaga Y."/>
            <person name="Zane M."/>
            <person name="Rokhsar D."/>
            <person name="Grimwood J."/>
            <person name="Schmutz J."/>
            <person name="Juenger T."/>
        </authorList>
    </citation>
    <scope>NUCLEOTIDE SEQUENCE [LARGE SCALE GENOMIC DNA]</scope>
    <source>
        <strain evidence="2">cv. HAL2</strain>
    </source>
</reference>
<evidence type="ECO:0000313" key="2">
    <source>
        <dbReference type="Proteomes" id="UP000244336"/>
    </source>
</evidence>
<keyword evidence="2" id="KW-1185">Reference proteome</keyword>
<organism evidence="1 2">
    <name type="scientific">Panicum hallii var. hallii</name>
    <dbReference type="NCBI Taxonomy" id="1504633"/>
    <lineage>
        <taxon>Eukaryota</taxon>
        <taxon>Viridiplantae</taxon>
        <taxon>Streptophyta</taxon>
        <taxon>Embryophyta</taxon>
        <taxon>Tracheophyta</taxon>
        <taxon>Spermatophyta</taxon>
        <taxon>Magnoliopsida</taxon>
        <taxon>Liliopsida</taxon>
        <taxon>Poales</taxon>
        <taxon>Poaceae</taxon>
        <taxon>PACMAD clade</taxon>
        <taxon>Panicoideae</taxon>
        <taxon>Panicodae</taxon>
        <taxon>Paniceae</taxon>
        <taxon>Panicinae</taxon>
        <taxon>Panicum</taxon>
        <taxon>Panicum sect. Panicum</taxon>
    </lineage>
</organism>